<organism evidence="4 5">
    <name type="scientific">Pestalotiopsis fici (strain W106-1 / CGMCC3.15140)</name>
    <dbReference type="NCBI Taxonomy" id="1229662"/>
    <lineage>
        <taxon>Eukaryota</taxon>
        <taxon>Fungi</taxon>
        <taxon>Dikarya</taxon>
        <taxon>Ascomycota</taxon>
        <taxon>Pezizomycotina</taxon>
        <taxon>Sordariomycetes</taxon>
        <taxon>Xylariomycetidae</taxon>
        <taxon>Amphisphaeriales</taxon>
        <taxon>Sporocadaceae</taxon>
        <taxon>Pestalotiopsis</taxon>
    </lineage>
</organism>
<dbReference type="GeneID" id="19275711"/>
<accession>W3X0H2</accession>
<evidence type="ECO:0000256" key="2">
    <source>
        <dbReference type="SAM" id="SignalP"/>
    </source>
</evidence>
<dbReference type="RefSeq" id="XP_007837470.1">
    <property type="nucleotide sequence ID" value="XM_007839279.1"/>
</dbReference>
<dbReference type="Proteomes" id="UP000030651">
    <property type="component" value="Unassembled WGS sequence"/>
</dbReference>
<dbReference type="KEGG" id="pfy:PFICI_10698"/>
<dbReference type="InterPro" id="IPR031348">
    <property type="entry name" value="PigL_N"/>
</dbReference>
<feature type="region of interest" description="Disordered" evidence="1">
    <location>
        <begin position="183"/>
        <end position="204"/>
    </location>
</feature>
<dbReference type="OrthoDB" id="5068804at2759"/>
<protein>
    <recommendedName>
        <fullName evidence="3">Azaphilone pigments biosynthesis cluster protein L N-terminal domain-containing protein</fullName>
    </recommendedName>
</protein>
<feature type="chain" id="PRO_5004834094" description="Azaphilone pigments biosynthesis cluster protein L N-terminal domain-containing protein" evidence="2">
    <location>
        <begin position="24"/>
        <end position="289"/>
    </location>
</feature>
<feature type="domain" description="Azaphilone pigments biosynthesis cluster protein L N-terminal" evidence="3">
    <location>
        <begin position="1"/>
        <end position="157"/>
    </location>
</feature>
<evidence type="ECO:0000259" key="3">
    <source>
        <dbReference type="Pfam" id="PF17111"/>
    </source>
</evidence>
<dbReference type="eggNOG" id="ENOG502TA2X">
    <property type="taxonomic scope" value="Eukaryota"/>
</dbReference>
<dbReference type="EMBL" id="KI912115">
    <property type="protein sequence ID" value="ETS78636.1"/>
    <property type="molecule type" value="Genomic_DNA"/>
</dbReference>
<reference evidence="5" key="1">
    <citation type="journal article" date="2015" name="BMC Genomics">
        <title>Genomic and transcriptomic analysis of the endophytic fungus Pestalotiopsis fici reveals its lifestyle and high potential for synthesis of natural products.</title>
        <authorList>
            <person name="Wang X."/>
            <person name="Zhang X."/>
            <person name="Liu L."/>
            <person name="Xiang M."/>
            <person name="Wang W."/>
            <person name="Sun X."/>
            <person name="Che Y."/>
            <person name="Guo L."/>
            <person name="Liu G."/>
            <person name="Guo L."/>
            <person name="Wang C."/>
            <person name="Yin W.B."/>
            <person name="Stadler M."/>
            <person name="Zhang X."/>
            <person name="Liu X."/>
        </authorList>
    </citation>
    <scope>NUCLEOTIDE SEQUENCE [LARGE SCALE GENOMIC DNA]</scope>
    <source>
        <strain evidence="5">W106-1 / CGMCC3.15140</strain>
    </source>
</reference>
<keyword evidence="5" id="KW-1185">Reference proteome</keyword>
<keyword evidence="2" id="KW-0732">Signal</keyword>
<dbReference type="AlphaFoldDB" id="W3X0H2"/>
<dbReference type="HOGENOM" id="CLU_976980_0_0_1"/>
<evidence type="ECO:0000313" key="4">
    <source>
        <dbReference type="EMBL" id="ETS78636.1"/>
    </source>
</evidence>
<proteinExistence type="predicted"/>
<dbReference type="Pfam" id="PF17111">
    <property type="entry name" value="PigL_N"/>
    <property type="match status" value="1"/>
</dbReference>
<gene>
    <name evidence="4" type="ORF">PFICI_10698</name>
</gene>
<name>W3X0H2_PESFW</name>
<evidence type="ECO:0000256" key="1">
    <source>
        <dbReference type="SAM" id="MobiDB-lite"/>
    </source>
</evidence>
<evidence type="ECO:0000313" key="5">
    <source>
        <dbReference type="Proteomes" id="UP000030651"/>
    </source>
</evidence>
<feature type="signal peptide" evidence="2">
    <location>
        <begin position="1"/>
        <end position="23"/>
    </location>
</feature>
<sequence>MDPLSVTASVIAVATLAAQSVQAAYQVIDGLAQVPQAIANSKIILLETQSTLDALNGTLNENLDKQAQFEPLLQMLALDRALGSTQDLCTKFGSTIAKYTRHSTELRFSNRDRILLNLHESHITNFNQQLNDCRNTLSLMIGTITLIISASTSVDVREISVRFEAQEQALSTLITHLLSVPATSATSEPPAPDSEMVPRTQDEGQTRIQRTAILRDTCEVALQATRAKRSGQTFGDMHLDQSMAMQGIVGQAQEGVDQSFGKLTAQNKSRAFQGQMNATSFAQMFNAKE</sequence>
<dbReference type="InParanoid" id="W3X0H2"/>